<evidence type="ECO:0008006" key="4">
    <source>
        <dbReference type="Google" id="ProtNLM"/>
    </source>
</evidence>
<dbReference type="STRING" id="1114924.SAMN05216258_101402"/>
<accession>A0A1I3BXF4</accession>
<dbReference type="SUPFAM" id="SSF52540">
    <property type="entry name" value="P-loop containing nucleoside triphosphate hydrolases"/>
    <property type="match status" value="1"/>
</dbReference>
<dbReference type="AlphaFoldDB" id="A0A1I3BXF4"/>
<sequence>MTDRLLIHLGDCKTGTTAIQNVLKQGAWSAEGLSWTYPVDPDRLHHCILASTLHKPKLKASRAPIWGRVNRRLAASDADLGILSGEWFEFVDPALMQRTLERFLPDLAPDARLIAYVRPHAERVLSSFQERTKLGQFKGSLDEFHDRVLGRGRFNYAPRLRRWREVFGDRYEVRPMIREVLKDGDVVHDFLDFATQGRPFTVDDGAGGGMQANESVSVQDLAWLRALHRTRQLPQQVGRRAARALQSCGRPGDKLRLDAGLLERVRAAYLEDARILDAEFFGGGGAPGPMEAAFDRAAETALETPQDVSPERWYDAGELRRIEAMAEVFAADAADLRRAKRQLRKARGGGGGRKGGGGDPEADAD</sequence>
<proteinExistence type="predicted"/>
<evidence type="ECO:0000313" key="2">
    <source>
        <dbReference type="EMBL" id="SFH66736.1"/>
    </source>
</evidence>
<reference evidence="2 3" key="1">
    <citation type="submission" date="2016-10" db="EMBL/GenBank/DDBJ databases">
        <authorList>
            <person name="de Groot N.N."/>
        </authorList>
    </citation>
    <scope>NUCLEOTIDE SEQUENCE [LARGE SCALE GENOMIC DNA]</scope>
    <source>
        <strain evidence="2 3">CGMCC 1.11030</strain>
    </source>
</reference>
<feature type="compositionally biased region" description="Gly residues" evidence="1">
    <location>
        <begin position="348"/>
        <end position="359"/>
    </location>
</feature>
<dbReference type="OrthoDB" id="547419at2"/>
<dbReference type="InterPro" id="IPR027417">
    <property type="entry name" value="P-loop_NTPase"/>
</dbReference>
<dbReference type="RefSeq" id="WP_092857292.1">
    <property type="nucleotide sequence ID" value="NZ_FOQH01000001.1"/>
</dbReference>
<dbReference type="Proteomes" id="UP000199377">
    <property type="component" value="Unassembled WGS sequence"/>
</dbReference>
<keyword evidence="3" id="KW-1185">Reference proteome</keyword>
<name>A0A1I3BXF4_9RHOB</name>
<dbReference type="Gene3D" id="3.40.50.300">
    <property type="entry name" value="P-loop containing nucleotide triphosphate hydrolases"/>
    <property type="match status" value="1"/>
</dbReference>
<feature type="region of interest" description="Disordered" evidence="1">
    <location>
        <begin position="341"/>
        <end position="365"/>
    </location>
</feature>
<gene>
    <name evidence="2" type="ORF">SAMN05216258_101402</name>
</gene>
<evidence type="ECO:0000256" key="1">
    <source>
        <dbReference type="SAM" id="MobiDB-lite"/>
    </source>
</evidence>
<protein>
    <recommendedName>
        <fullName evidence="4">Sulfotransferase family protein</fullName>
    </recommendedName>
</protein>
<evidence type="ECO:0000313" key="3">
    <source>
        <dbReference type="Proteomes" id="UP000199377"/>
    </source>
</evidence>
<organism evidence="2 3">
    <name type="scientific">Albimonas pacifica</name>
    <dbReference type="NCBI Taxonomy" id="1114924"/>
    <lineage>
        <taxon>Bacteria</taxon>
        <taxon>Pseudomonadati</taxon>
        <taxon>Pseudomonadota</taxon>
        <taxon>Alphaproteobacteria</taxon>
        <taxon>Rhodobacterales</taxon>
        <taxon>Paracoccaceae</taxon>
        <taxon>Albimonas</taxon>
    </lineage>
</organism>
<dbReference type="EMBL" id="FOQH01000001">
    <property type="protein sequence ID" value="SFH66736.1"/>
    <property type="molecule type" value="Genomic_DNA"/>
</dbReference>